<keyword evidence="1" id="KW-0479">Metal-binding</keyword>
<evidence type="ECO:0000256" key="4">
    <source>
        <dbReference type="ARBA" id="ARBA00023014"/>
    </source>
</evidence>
<dbReference type="GO" id="GO:0046872">
    <property type="term" value="F:metal ion binding"/>
    <property type="evidence" value="ECO:0007669"/>
    <property type="project" value="UniProtKB-KW"/>
</dbReference>
<dbReference type="GO" id="GO:0051536">
    <property type="term" value="F:iron-sulfur cluster binding"/>
    <property type="evidence" value="ECO:0007669"/>
    <property type="project" value="UniProtKB-KW"/>
</dbReference>
<keyword evidence="2" id="KW-0560">Oxidoreductase</keyword>
<reference evidence="6" key="1">
    <citation type="journal article" date="2014" name="Front. Microbiol.">
        <title>High frequency of phylogenetically diverse reductive dehalogenase-homologous genes in deep subseafloor sedimentary metagenomes.</title>
        <authorList>
            <person name="Kawai M."/>
            <person name="Futagami T."/>
            <person name="Toyoda A."/>
            <person name="Takaki Y."/>
            <person name="Nishi S."/>
            <person name="Hori S."/>
            <person name="Arai W."/>
            <person name="Tsubouchi T."/>
            <person name="Morono Y."/>
            <person name="Uchiyama I."/>
            <person name="Ito T."/>
            <person name="Fujiyama A."/>
            <person name="Inagaki F."/>
            <person name="Takami H."/>
        </authorList>
    </citation>
    <scope>NUCLEOTIDE SEQUENCE</scope>
    <source>
        <strain evidence="6">Expedition CK06-06</strain>
    </source>
</reference>
<keyword evidence="3" id="KW-0408">Iron</keyword>
<comment type="caution">
    <text evidence="6">The sequence shown here is derived from an EMBL/GenBank/DDBJ whole genome shotgun (WGS) entry which is preliminary data.</text>
</comment>
<accession>X1FMA0</accession>
<feature type="domain" description="F420-non-reducing hydrogenase iron-sulfur subunit D" evidence="5">
    <location>
        <begin position="7"/>
        <end position="128"/>
    </location>
</feature>
<sequence length="256" mass="29038">MSFEPKILGFLCNWCSYAGADLAGVSRIQYPTNMRVIRVMCSGRVDPKFIFHAFELGIDGVFVMGCHPGDCHYLEGNYEAITKFDMTQQFLKFINFDKRVRLDWVSASEGTRFGEVVTEFIKHIKELGPSPLSGGNPDEDILDKLKAIKLAAGSNRMRALVGREKTLLESENVYGEQIIEQSFNILMDKAITDEFERHQVLLALEKDSNSVKDLAVELKIDPSIILEHVLTLKTRGQVDFQEIKGNTPIFMRLWGR</sequence>
<name>X1FMA0_9ZZZZ</name>
<dbReference type="EMBL" id="BARU01001261">
    <property type="protein sequence ID" value="GAH30474.1"/>
    <property type="molecule type" value="Genomic_DNA"/>
</dbReference>
<evidence type="ECO:0000256" key="1">
    <source>
        <dbReference type="ARBA" id="ARBA00022723"/>
    </source>
</evidence>
<proteinExistence type="predicted"/>
<dbReference type="AlphaFoldDB" id="X1FMA0"/>
<keyword evidence="4" id="KW-0411">Iron-sulfur</keyword>
<evidence type="ECO:0000256" key="3">
    <source>
        <dbReference type="ARBA" id="ARBA00023004"/>
    </source>
</evidence>
<dbReference type="InterPro" id="IPR003813">
    <property type="entry name" value="MvhD/FlpD"/>
</dbReference>
<dbReference type="GO" id="GO:0016491">
    <property type="term" value="F:oxidoreductase activity"/>
    <property type="evidence" value="ECO:0007669"/>
    <property type="project" value="UniProtKB-KW"/>
</dbReference>
<evidence type="ECO:0000313" key="6">
    <source>
        <dbReference type="EMBL" id="GAH30474.1"/>
    </source>
</evidence>
<dbReference type="Pfam" id="PF02662">
    <property type="entry name" value="FlpD"/>
    <property type="match status" value="1"/>
</dbReference>
<evidence type="ECO:0000259" key="5">
    <source>
        <dbReference type="Pfam" id="PF02662"/>
    </source>
</evidence>
<evidence type="ECO:0000256" key="2">
    <source>
        <dbReference type="ARBA" id="ARBA00023002"/>
    </source>
</evidence>
<protein>
    <recommendedName>
        <fullName evidence="5">F420-non-reducing hydrogenase iron-sulfur subunit D domain-containing protein</fullName>
    </recommendedName>
</protein>
<organism evidence="6">
    <name type="scientific">marine sediment metagenome</name>
    <dbReference type="NCBI Taxonomy" id="412755"/>
    <lineage>
        <taxon>unclassified sequences</taxon>
        <taxon>metagenomes</taxon>
        <taxon>ecological metagenomes</taxon>
    </lineage>
</organism>
<gene>
    <name evidence="6" type="ORF">S03H2_03418</name>
</gene>